<feature type="modified residue" description="4-aspartylphosphate" evidence="3">
    <location>
        <position position="346"/>
    </location>
</feature>
<dbReference type="InterPro" id="IPR050595">
    <property type="entry name" value="Bact_response_regulator"/>
</dbReference>
<reference evidence="7" key="1">
    <citation type="submission" date="2017-08" db="EMBL/GenBank/DDBJ databases">
        <title>A dynamic microbial community with high functional redundancy inhabits the cold, oxic subseafloor aquifer.</title>
        <authorList>
            <person name="Tully B.J."/>
            <person name="Wheat C.G."/>
            <person name="Glazer B.T."/>
            <person name="Huber J.A."/>
        </authorList>
    </citation>
    <scope>NUCLEOTIDE SEQUENCE [LARGE SCALE GENOMIC DNA]</scope>
</reference>
<dbReference type="InterPro" id="IPR011006">
    <property type="entry name" value="CheY-like_superfamily"/>
</dbReference>
<dbReference type="InterPro" id="IPR008207">
    <property type="entry name" value="Sig_transdc_His_kin_Hpt_dom"/>
</dbReference>
<feature type="domain" description="Response regulatory" evidence="4">
    <location>
        <begin position="297"/>
        <end position="413"/>
    </location>
</feature>
<evidence type="ECO:0000259" key="4">
    <source>
        <dbReference type="PROSITE" id="PS50110"/>
    </source>
</evidence>
<dbReference type="EMBL" id="NVUU01000061">
    <property type="protein sequence ID" value="PCI93456.1"/>
    <property type="molecule type" value="Genomic_DNA"/>
</dbReference>
<dbReference type="Pfam" id="PF00072">
    <property type="entry name" value="Response_reg"/>
    <property type="match status" value="3"/>
</dbReference>
<evidence type="ECO:0000313" key="6">
    <source>
        <dbReference type="EMBL" id="PCI93456.1"/>
    </source>
</evidence>
<evidence type="ECO:0000256" key="2">
    <source>
        <dbReference type="PROSITE-ProRule" id="PRU00110"/>
    </source>
</evidence>
<dbReference type="SUPFAM" id="SSF52172">
    <property type="entry name" value="CheY-like"/>
    <property type="match status" value="3"/>
</dbReference>
<feature type="domain" description="Response regulatory" evidence="4">
    <location>
        <begin position="579"/>
        <end position="698"/>
    </location>
</feature>
<keyword evidence="1 3" id="KW-0597">Phosphoprotein</keyword>
<evidence type="ECO:0000256" key="1">
    <source>
        <dbReference type="ARBA" id="ARBA00022553"/>
    </source>
</evidence>
<evidence type="ECO:0000259" key="5">
    <source>
        <dbReference type="PROSITE" id="PS50894"/>
    </source>
</evidence>
<dbReference type="AlphaFoldDB" id="A0A2A4YF51"/>
<dbReference type="SUPFAM" id="SSF47226">
    <property type="entry name" value="Histidine-containing phosphotransfer domain, HPT domain"/>
    <property type="match status" value="1"/>
</dbReference>
<protein>
    <recommendedName>
        <fullName evidence="8">Response regulator</fullName>
    </recommendedName>
</protein>
<dbReference type="Proteomes" id="UP000217838">
    <property type="component" value="Unassembled WGS sequence"/>
</dbReference>
<name>A0A2A4YF51_UNCAE</name>
<dbReference type="InterPro" id="IPR036641">
    <property type="entry name" value="HPT_dom_sf"/>
</dbReference>
<evidence type="ECO:0008006" key="8">
    <source>
        <dbReference type="Google" id="ProtNLM"/>
    </source>
</evidence>
<dbReference type="InterPro" id="IPR001789">
    <property type="entry name" value="Sig_transdc_resp-reg_receiver"/>
</dbReference>
<dbReference type="Gene3D" id="1.20.120.160">
    <property type="entry name" value="HPT domain"/>
    <property type="match status" value="1"/>
</dbReference>
<accession>A0A2A4YF51</accession>
<proteinExistence type="predicted"/>
<evidence type="ECO:0000256" key="3">
    <source>
        <dbReference type="PROSITE-ProRule" id="PRU00169"/>
    </source>
</evidence>
<sequence length="699" mass="80359">NAPAEEGVDLSKYYILTPPFDPIDITLLLALTSQDKISFGELDTEVKEYRRSIFDKLRFIKQQIEIFDKEKTKEHLENIKKPIHKLAGSGGLYGFDKVSSFCKQTETALNEKIESFDKGCDETKDTFLKTLEEIKKCFLEAPAPQEQPKAEIPTQGSEEKKTSIECELFFVDDDEDLLKVIEKIAKTKNINVQTCSSFAKAQELFKDPNFKPKFLLVDLHSDKEQISGYDLIKSFRESNPLASSTFIGILSAKKELTDKVKATELGIDLYFEKPVAPDVLIYQIQKLNETKIEEKQQILLIDDDIDFCKIIASNLKNTSLNLTMYHDGNDFFKRIDEGNYSILLLDLNLPGLSGLDLLGTLRSDYRYRKLPVVIITATNDLEIIKKAYNLGIQDYIVKPITPEDFKNQVETILKKKQSLDVIYQKEDRFNFYTKQSLQDFFLTYSINYSYISVVTFTLSTKDQSIQHVFAKKLEDFFGNQDIKGFWQEGVFVLLLIQLMPTQLRIILETFYDQVKREDSFEDKTKFANAVISVFPNDGDNIDALVSKSLTILEATKDTYFGISLTQETKETRFQSTKKFIYLISNNKILARALEYSLNLRGYTVKLSNEGKESYDYISSIFLKNPPDIIILDSELKDEDPIILLEKLKRLIGERIPIIYLSQRTREEDIIEGLSKGASSYVTKPFSISMLLHRIEQRSL</sequence>
<feature type="domain" description="HPt" evidence="5">
    <location>
        <begin position="42"/>
        <end position="141"/>
    </location>
</feature>
<feature type="modified residue" description="Phosphohistidine" evidence="2">
    <location>
        <position position="84"/>
    </location>
</feature>
<dbReference type="PROSITE" id="PS50110">
    <property type="entry name" value="RESPONSE_REGULATORY"/>
    <property type="match status" value="3"/>
</dbReference>
<dbReference type="PROSITE" id="PS50894">
    <property type="entry name" value="HPT"/>
    <property type="match status" value="1"/>
</dbReference>
<gene>
    <name evidence="6" type="ORF">COB11_05270</name>
</gene>
<dbReference type="GO" id="GO:0000160">
    <property type="term" value="P:phosphorelay signal transduction system"/>
    <property type="evidence" value="ECO:0007669"/>
    <property type="project" value="InterPro"/>
</dbReference>
<feature type="modified residue" description="4-aspartylphosphate" evidence="3">
    <location>
        <position position="632"/>
    </location>
</feature>
<dbReference type="CDD" id="cd00156">
    <property type="entry name" value="REC"/>
    <property type="match status" value="2"/>
</dbReference>
<evidence type="ECO:0000313" key="7">
    <source>
        <dbReference type="Proteomes" id="UP000217838"/>
    </source>
</evidence>
<dbReference type="PANTHER" id="PTHR44591:SF3">
    <property type="entry name" value="RESPONSE REGULATORY DOMAIN-CONTAINING PROTEIN"/>
    <property type="match status" value="1"/>
</dbReference>
<feature type="domain" description="Response regulatory" evidence="4">
    <location>
        <begin position="167"/>
        <end position="288"/>
    </location>
</feature>
<feature type="non-terminal residue" evidence="6">
    <location>
        <position position="1"/>
    </location>
</feature>
<comment type="caution">
    <text evidence="6">The sequence shown here is derived from an EMBL/GenBank/DDBJ whole genome shotgun (WGS) entry which is preliminary data.</text>
</comment>
<feature type="modified residue" description="4-aspartylphosphate" evidence="3">
    <location>
        <position position="218"/>
    </location>
</feature>
<dbReference type="PANTHER" id="PTHR44591">
    <property type="entry name" value="STRESS RESPONSE REGULATOR PROTEIN 1"/>
    <property type="match status" value="1"/>
</dbReference>
<dbReference type="Gene3D" id="3.40.50.2300">
    <property type="match status" value="3"/>
</dbReference>
<organism evidence="6 7">
    <name type="scientific">Aerophobetes bacterium</name>
    <dbReference type="NCBI Taxonomy" id="2030807"/>
    <lineage>
        <taxon>Bacteria</taxon>
        <taxon>Candidatus Aerophobota</taxon>
    </lineage>
</organism>
<dbReference type="SMART" id="SM00448">
    <property type="entry name" value="REC"/>
    <property type="match status" value="3"/>
</dbReference>